<dbReference type="SUPFAM" id="SSF57535">
    <property type="entry name" value="Complement control module/SCR domain"/>
    <property type="match status" value="1"/>
</dbReference>
<dbReference type="AlphaFoldDB" id="A0ABD3UYI7"/>
<dbReference type="Proteomes" id="UP001634394">
    <property type="component" value="Unassembled WGS sequence"/>
</dbReference>
<name>A0ABD3UYI7_SINWO</name>
<evidence type="ECO:0000256" key="1">
    <source>
        <dbReference type="ARBA" id="ARBA00023157"/>
    </source>
</evidence>
<dbReference type="InterPro" id="IPR035976">
    <property type="entry name" value="Sushi/SCR/CCP_sf"/>
</dbReference>
<dbReference type="InterPro" id="IPR000436">
    <property type="entry name" value="Sushi_SCR_CCP_dom"/>
</dbReference>
<sequence length="369" mass="41037">MINVFFVCPDVFNGGYISTFCHREPGFSCTIHCYPGFDKKRDQLTCGKNGSWIQDTNSICIKSDHCPAVFKGGYVDASCSRLPGSVCTFNCSSNFVKRVEQLVCRSNMTWHLDTNLIFIKPVTCPDVFNGGYVEPTCSRVPGNVCTFSCYPWFVQKGNVLVCGSQGNWSPDTNSVCVISESCYFHCNQTSVKKGDFLTCGRNGSWIQDINSICTKSVEPMPSYNEPRPNGPLHVGAIVGISTAAFIIVMIIIVFIVVWRAKRSSVRKSQRVPGHESYTCLRPRKNRDQSVITLRQQPHAFGINSASSFESPSYNGNYFPSSDERIPTVSNSCINPEPPPSYSETQMATNEAPPTYIEAVRDLQDSMYKL</sequence>
<dbReference type="EMBL" id="JBJQND010000015">
    <property type="protein sequence ID" value="KAL3853786.1"/>
    <property type="molecule type" value="Genomic_DNA"/>
</dbReference>
<proteinExistence type="predicted"/>
<gene>
    <name evidence="3" type="ORF">ACJMK2_017299</name>
</gene>
<protein>
    <submittedName>
        <fullName evidence="3">Uncharacterized protein</fullName>
    </submittedName>
</protein>
<accession>A0ABD3UYI7</accession>
<dbReference type="CDD" id="cd00033">
    <property type="entry name" value="CCP"/>
    <property type="match status" value="1"/>
</dbReference>
<evidence type="ECO:0000256" key="2">
    <source>
        <dbReference type="SAM" id="Phobius"/>
    </source>
</evidence>
<reference evidence="3 4" key="1">
    <citation type="submission" date="2024-11" db="EMBL/GenBank/DDBJ databases">
        <title>Chromosome-level genome assembly of the freshwater bivalve Anodonta woodiana.</title>
        <authorList>
            <person name="Chen X."/>
        </authorList>
    </citation>
    <scope>NUCLEOTIDE SEQUENCE [LARGE SCALE GENOMIC DNA]</scope>
    <source>
        <strain evidence="3">MN2024</strain>
        <tissue evidence="3">Gills</tissue>
    </source>
</reference>
<keyword evidence="2" id="KW-0812">Transmembrane</keyword>
<keyword evidence="2" id="KW-0472">Membrane</keyword>
<keyword evidence="1" id="KW-1015">Disulfide bond</keyword>
<evidence type="ECO:0000313" key="3">
    <source>
        <dbReference type="EMBL" id="KAL3853786.1"/>
    </source>
</evidence>
<evidence type="ECO:0000313" key="4">
    <source>
        <dbReference type="Proteomes" id="UP001634394"/>
    </source>
</evidence>
<comment type="caution">
    <text evidence="3">The sequence shown here is derived from an EMBL/GenBank/DDBJ whole genome shotgun (WGS) entry which is preliminary data.</text>
</comment>
<keyword evidence="4" id="KW-1185">Reference proteome</keyword>
<organism evidence="3 4">
    <name type="scientific">Sinanodonta woodiana</name>
    <name type="common">Chinese pond mussel</name>
    <name type="synonym">Anodonta woodiana</name>
    <dbReference type="NCBI Taxonomy" id="1069815"/>
    <lineage>
        <taxon>Eukaryota</taxon>
        <taxon>Metazoa</taxon>
        <taxon>Spiralia</taxon>
        <taxon>Lophotrochozoa</taxon>
        <taxon>Mollusca</taxon>
        <taxon>Bivalvia</taxon>
        <taxon>Autobranchia</taxon>
        <taxon>Heteroconchia</taxon>
        <taxon>Palaeoheterodonta</taxon>
        <taxon>Unionida</taxon>
        <taxon>Unionoidea</taxon>
        <taxon>Unionidae</taxon>
        <taxon>Unioninae</taxon>
        <taxon>Sinanodonta</taxon>
    </lineage>
</organism>
<keyword evidence="2" id="KW-1133">Transmembrane helix</keyword>
<feature type="transmembrane region" description="Helical" evidence="2">
    <location>
        <begin position="232"/>
        <end position="258"/>
    </location>
</feature>